<name>A0A2W4YCU9_9CYAN</name>
<dbReference type="Gene3D" id="2.30.30.40">
    <property type="entry name" value="SH3 Domains"/>
    <property type="match status" value="1"/>
</dbReference>
<dbReference type="EMBL" id="QBMN01000016">
    <property type="protein sequence ID" value="PZO44675.1"/>
    <property type="molecule type" value="Genomic_DNA"/>
</dbReference>
<evidence type="ECO:0000259" key="2">
    <source>
        <dbReference type="PROSITE" id="PS51781"/>
    </source>
</evidence>
<proteinExistence type="predicted"/>
<reference evidence="3 4" key="2">
    <citation type="submission" date="2018-06" db="EMBL/GenBank/DDBJ databases">
        <title>Metagenomic assembly of (sub)arctic Cyanobacteria and their associated microbiome from non-axenic cultures.</title>
        <authorList>
            <person name="Baurain D."/>
        </authorList>
    </citation>
    <scope>NUCLEOTIDE SEQUENCE [LARGE SCALE GENOMIC DNA]</scope>
    <source>
        <strain evidence="3">ULC041bin1</strain>
    </source>
</reference>
<sequence length="244" mass="25805">MGAARLPLSVVIVSGHAPMNRVSQRVCLSLAALALLASPAVAAPPAIAPFPGAVPDRRLAQAGTVETVLNFETESMAVRIYRSGSGLFMNLYNKATDAVEVRGAPAQLVPSTRDQTVYTNTQGEAQRYARINVQGETELEIVAADGTVVLQEPGFNIVVGVASGSSDFRGNNFAPGTPALVLSAESARLRSSPRLGSTILGTARRRAVVDVVDRVGNPDDSFIWYQVVYQGTTGWVRGDLLQPT</sequence>
<feature type="signal peptide" evidence="1">
    <location>
        <begin position="1"/>
        <end position="42"/>
    </location>
</feature>
<protein>
    <recommendedName>
        <fullName evidence="2">SH3b domain-containing protein</fullName>
    </recommendedName>
</protein>
<reference evidence="4" key="1">
    <citation type="submission" date="2018-04" db="EMBL/GenBank/DDBJ databases">
        <authorList>
            <person name="Cornet L."/>
        </authorList>
    </citation>
    <scope>NUCLEOTIDE SEQUENCE [LARGE SCALE GENOMIC DNA]</scope>
</reference>
<evidence type="ECO:0000256" key="1">
    <source>
        <dbReference type="SAM" id="SignalP"/>
    </source>
</evidence>
<accession>A0A2W4YCU9</accession>
<dbReference type="PROSITE" id="PS51781">
    <property type="entry name" value="SH3B"/>
    <property type="match status" value="1"/>
</dbReference>
<comment type="caution">
    <text evidence="3">The sequence shown here is derived from an EMBL/GenBank/DDBJ whole genome shotgun (WGS) entry which is preliminary data.</text>
</comment>
<dbReference type="AlphaFoldDB" id="A0A2W4YCU9"/>
<feature type="domain" description="SH3b" evidence="2">
    <location>
        <begin position="177"/>
        <end position="244"/>
    </location>
</feature>
<organism evidence="3 4">
    <name type="scientific">Shackletoniella antarctica</name>
    <dbReference type="NCBI Taxonomy" id="268115"/>
    <lineage>
        <taxon>Bacteria</taxon>
        <taxon>Bacillati</taxon>
        <taxon>Cyanobacteriota</taxon>
        <taxon>Cyanophyceae</taxon>
        <taxon>Oculatellales</taxon>
        <taxon>Oculatellaceae</taxon>
        <taxon>Shackletoniella</taxon>
    </lineage>
</organism>
<dbReference type="InterPro" id="IPR003646">
    <property type="entry name" value="SH3-like_bac-type"/>
</dbReference>
<feature type="chain" id="PRO_5016143884" description="SH3b domain-containing protein" evidence="1">
    <location>
        <begin position="43"/>
        <end position="244"/>
    </location>
</feature>
<dbReference type="Pfam" id="PF08239">
    <property type="entry name" value="SH3_3"/>
    <property type="match status" value="1"/>
</dbReference>
<keyword evidence="1" id="KW-0732">Signal</keyword>
<evidence type="ECO:0000313" key="4">
    <source>
        <dbReference type="Proteomes" id="UP000249081"/>
    </source>
</evidence>
<dbReference type="Proteomes" id="UP000249081">
    <property type="component" value="Unassembled WGS sequence"/>
</dbReference>
<evidence type="ECO:0000313" key="3">
    <source>
        <dbReference type="EMBL" id="PZO44675.1"/>
    </source>
</evidence>
<gene>
    <name evidence="3" type="ORF">DCF17_03860</name>
</gene>